<sequence>MFGRKKFKYTDLPPGDRIRKLVEEYLQEFLENKGFKLLKSELTFKRNVGDFTQEIYFPKSRHNFGKTNVDFWIILSVNSRTYVEWHKKQYGFEPMNDFVHSWYDKHIDEWKTEFREVHYDLAKFDNVKLMKDIKRNLENIGIPLLEKVSDWEKASDYMVQKEEFAYIAKIFDFYMIANQTDKAIESLSLAEKCYEKYENVPTERFEEIKLRKDYLQQLV</sequence>
<organism evidence="1 2">
    <name type="scientific">Planktosalinus lacus</name>
    <dbReference type="NCBI Taxonomy" id="1526573"/>
    <lineage>
        <taxon>Bacteria</taxon>
        <taxon>Pseudomonadati</taxon>
        <taxon>Bacteroidota</taxon>
        <taxon>Flavobacteriia</taxon>
        <taxon>Flavobacteriales</taxon>
        <taxon>Flavobacteriaceae</taxon>
        <taxon>Planktosalinus</taxon>
    </lineage>
</organism>
<evidence type="ECO:0000313" key="2">
    <source>
        <dbReference type="Proteomes" id="UP000652231"/>
    </source>
</evidence>
<keyword evidence="2" id="KW-1185">Reference proteome</keyword>
<evidence type="ECO:0000313" key="1">
    <source>
        <dbReference type="EMBL" id="GGD99987.1"/>
    </source>
</evidence>
<accession>A0A8J2Y9Q5</accession>
<reference evidence="1" key="2">
    <citation type="submission" date="2020-09" db="EMBL/GenBank/DDBJ databases">
        <authorList>
            <person name="Sun Q."/>
            <person name="Zhou Y."/>
        </authorList>
    </citation>
    <scope>NUCLEOTIDE SEQUENCE</scope>
    <source>
        <strain evidence="1">CGMCC 1.12924</strain>
    </source>
</reference>
<comment type="caution">
    <text evidence="1">The sequence shown here is derived from an EMBL/GenBank/DDBJ whole genome shotgun (WGS) entry which is preliminary data.</text>
</comment>
<proteinExistence type="predicted"/>
<evidence type="ECO:0008006" key="3">
    <source>
        <dbReference type="Google" id="ProtNLM"/>
    </source>
</evidence>
<dbReference type="Proteomes" id="UP000652231">
    <property type="component" value="Unassembled WGS sequence"/>
</dbReference>
<gene>
    <name evidence="1" type="ORF">GCM10011312_24330</name>
</gene>
<dbReference type="AlphaFoldDB" id="A0A8J2Y9Q5"/>
<name>A0A8J2Y9Q5_9FLAO</name>
<dbReference type="EMBL" id="BMGK01000011">
    <property type="protein sequence ID" value="GGD99987.1"/>
    <property type="molecule type" value="Genomic_DNA"/>
</dbReference>
<protein>
    <recommendedName>
        <fullName evidence="3">DUF4304 domain-containing protein</fullName>
    </recommendedName>
</protein>
<dbReference type="RefSeq" id="WP_188442927.1">
    <property type="nucleotide sequence ID" value="NZ_BMGK01000011.1"/>
</dbReference>
<reference evidence="1" key="1">
    <citation type="journal article" date="2014" name="Int. J. Syst. Evol. Microbiol.">
        <title>Complete genome sequence of Corynebacterium casei LMG S-19264T (=DSM 44701T), isolated from a smear-ripened cheese.</title>
        <authorList>
            <consortium name="US DOE Joint Genome Institute (JGI-PGF)"/>
            <person name="Walter F."/>
            <person name="Albersmeier A."/>
            <person name="Kalinowski J."/>
            <person name="Ruckert C."/>
        </authorList>
    </citation>
    <scope>NUCLEOTIDE SEQUENCE</scope>
    <source>
        <strain evidence="1">CGMCC 1.12924</strain>
    </source>
</reference>